<dbReference type="Proteomes" id="UP000009375">
    <property type="component" value="Unassembled WGS sequence"/>
</dbReference>
<evidence type="ECO:0000313" key="7">
    <source>
        <dbReference type="EMBL" id="EEZ92969.1"/>
    </source>
</evidence>
<evidence type="ECO:0000256" key="2">
    <source>
        <dbReference type="ARBA" id="ARBA00022490"/>
    </source>
</evidence>
<name>D2EF43_PARA4</name>
<dbReference type="HAMAP" id="MF_00114">
    <property type="entry name" value="DeoC_type1"/>
    <property type="match status" value="1"/>
</dbReference>
<keyword evidence="2 6" id="KW-0963">Cytoplasm</keyword>
<dbReference type="Gene3D" id="3.20.20.70">
    <property type="entry name" value="Aldolase class I"/>
    <property type="match status" value="1"/>
</dbReference>
<dbReference type="GO" id="GO:0006018">
    <property type="term" value="P:2-deoxyribose 1-phosphate catabolic process"/>
    <property type="evidence" value="ECO:0007669"/>
    <property type="project" value="UniProtKB-UniRule"/>
</dbReference>
<organism evidence="7 8">
    <name type="scientific">Candidatus Parvarchaeum acidiphilum ARMAN-4</name>
    <dbReference type="NCBI Taxonomy" id="662760"/>
    <lineage>
        <taxon>Archaea</taxon>
        <taxon>Candidatus Parvarchaeota</taxon>
        <taxon>Candidatus Parvarchaeum</taxon>
    </lineage>
</organism>
<dbReference type="InterPro" id="IPR011343">
    <property type="entry name" value="DeoC"/>
</dbReference>
<feature type="active site" description="Proton donor/acceptor" evidence="6">
    <location>
        <position position="202"/>
    </location>
</feature>
<comment type="function">
    <text evidence="6">Catalyzes a reversible aldol reaction between acetaldehyde and D-glyceraldehyde 3-phosphate to generate 2-deoxy-D-ribose 5-phosphate.</text>
</comment>
<evidence type="ECO:0000313" key="8">
    <source>
        <dbReference type="Proteomes" id="UP000009375"/>
    </source>
</evidence>
<dbReference type="PIRSF" id="PIRSF001357">
    <property type="entry name" value="DeoC"/>
    <property type="match status" value="1"/>
</dbReference>
<feature type="active site" description="Schiff-base intermediate with acetaldehyde" evidence="6">
    <location>
        <position position="160"/>
    </location>
</feature>
<comment type="similarity">
    <text evidence="1 6">Belongs to the DeoC/FbaB aldolase family. DeoC type 1 subfamily.</text>
</comment>
<dbReference type="PANTHER" id="PTHR10889:SF1">
    <property type="entry name" value="DEOXYRIBOSE-PHOSPHATE ALDOLASE"/>
    <property type="match status" value="1"/>
</dbReference>
<evidence type="ECO:0000256" key="6">
    <source>
        <dbReference type="HAMAP-Rule" id="MF_00114"/>
    </source>
</evidence>
<dbReference type="EC" id="4.1.2.4" evidence="6"/>
<evidence type="ECO:0000256" key="5">
    <source>
        <dbReference type="ARBA" id="ARBA00048791"/>
    </source>
</evidence>
<dbReference type="UniPathway" id="UPA00002">
    <property type="reaction ID" value="UER00468"/>
</dbReference>
<dbReference type="GO" id="GO:0009264">
    <property type="term" value="P:deoxyribonucleotide catabolic process"/>
    <property type="evidence" value="ECO:0007669"/>
    <property type="project" value="UniProtKB-UniRule"/>
</dbReference>
<dbReference type="SUPFAM" id="SSF51569">
    <property type="entry name" value="Aldolase"/>
    <property type="match status" value="1"/>
</dbReference>
<evidence type="ECO:0000256" key="3">
    <source>
        <dbReference type="ARBA" id="ARBA00023239"/>
    </source>
</evidence>
<dbReference type="InterPro" id="IPR002915">
    <property type="entry name" value="DeoC/FbaB/LacD_aldolase"/>
</dbReference>
<dbReference type="GO" id="GO:0004139">
    <property type="term" value="F:deoxyribose-phosphate aldolase activity"/>
    <property type="evidence" value="ECO:0007669"/>
    <property type="project" value="UniProtKB-UniRule"/>
</dbReference>
<dbReference type="GO" id="GO:0016052">
    <property type="term" value="P:carbohydrate catabolic process"/>
    <property type="evidence" value="ECO:0007669"/>
    <property type="project" value="TreeGrafter"/>
</dbReference>
<evidence type="ECO:0000256" key="1">
    <source>
        <dbReference type="ARBA" id="ARBA00010936"/>
    </source>
</evidence>
<reference evidence="7 8" key="1">
    <citation type="journal article" date="2010" name="Proc. Natl. Acad. Sci. U.S.A.">
        <title>Enigmatic, ultrasmall, uncultivated Archaea.</title>
        <authorList>
            <person name="Baker B.J."/>
            <person name="Comolli L.R."/>
            <person name="Dick G.J."/>
            <person name="Hauser L.J."/>
            <person name="Hyatt D."/>
            <person name="Dill B.D."/>
            <person name="Land M.L."/>
            <person name="Verberkmoes N.C."/>
            <person name="Hettich R.L."/>
            <person name="Banfield J.F."/>
        </authorList>
    </citation>
    <scope>NUCLEOTIDE SEQUENCE [LARGE SCALE GENOMIC DNA]</scope>
</reference>
<dbReference type="GO" id="GO:0005737">
    <property type="term" value="C:cytoplasm"/>
    <property type="evidence" value="ECO:0007669"/>
    <property type="project" value="UniProtKB-SubCell"/>
</dbReference>
<dbReference type="PANTHER" id="PTHR10889">
    <property type="entry name" value="DEOXYRIBOSE-PHOSPHATE ALDOLASE"/>
    <property type="match status" value="1"/>
</dbReference>
<accession>D2EF43</accession>
<comment type="pathway">
    <text evidence="6">Carbohydrate degradation; 2-deoxy-D-ribose 1-phosphate degradation; D-glyceraldehyde 3-phosphate and acetaldehyde from 2-deoxy-alpha-D-ribose 1-phosphate: step 2/2.</text>
</comment>
<proteinExistence type="inferred from homology"/>
<dbReference type="AlphaFoldDB" id="D2EF43"/>
<keyword evidence="4 6" id="KW-0704">Schiff base</keyword>
<dbReference type="EMBL" id="GG730044">
    <property type="protein sequence ID" value="EEZ92969.1"/>
    <property type="molecule type" value="Genomic_DNA"/>
</dbReference>
<feature type="active site" description="Proton donor/acceptor" evidence="6">
    <location>
        <position position="96"/>
    </location>
</feature>
<sequence length="249" mass="28049">MEKTDIEKIMNVVDHTLLKPYAKEKEIKKLIDEAAELKTYSVCIHPLFAKAAKRYITKKNYPLKIAVTVDFPMGVMTTNARVKALKSLAKDVNEVDFVVQMGYVKSKKFNAVQKDVNKLVDIAHQNNLVIKFIVEDAYTTKEEKEKLYDIVCSSKADFIKTSTGFAEPEYSSSMGNKIGADPQNIRVMAETIKRLGSKTGIKASGGIHSYQQVLDLLNASEKQLDPKEFRLGMSGTKKLYEELEKLKTN</sequence>
<keyword evidence="3 6" id="KW-0456">Lyase</keyword>
<dbReference type="SMART" id="SM01133">
    <property type="entry name" value="DeoC"/>
    <property type="match status" value="1"/>
</dbReference>
<comment type="catalytic activity">
    <reaction evidence="5 6">
        <text>2-deoxy-D-ribose 5-phosphate = D-glyceraldehyde 3-phosphate + acetaldehyde</text>
        <dbReference type="Rhea" id="RHEA:12821"/>
        <dbReference type="ChEBI" id="CHEBI:15343"/>
        <dbReference type="ChEBI" id="CHEBI:59776"/>
        <dbReference type="ChEBI" id="CHEBI:62877"/>
        <dbReference type="EC" id="4.1.2.4"/>
    </reaction>
</comment>
<dbReference type="NCBIfam" id="TIGR00126">
    <property type="entry name" value="deoC"/>
    <property type="match status" value="1"/>
</dbReference>
<dbReference type="InterPro" id="IPR013785">
    <property type="entry name" value="Aldolase_TIM"/>
</dbReference>
<evidence type="ECO:0000256" key="4">
    <source>
        <dbReference type="ARBA" id="ARBA00023270"/>
    </source>
</evidence>
<dbReference type="Pfam" id="PF01791">
    <property type="entry name" value="DeoC"/>
    <property type="match status" value="1"/>
</dbReference>
<dbReference type="InterPro" id="IPR028581">
    <property type="entry name" value="DeoC_typeI"/>
</dbReference>
<gene>
    <name evidence="6" type="primary">deoC</name>
    <name evidence="7" type="ORF">BJBARM4_0353</name>
</gene>
<comment type="subcellular location">
    <subcellularLocation>
        <location evidence="6">Cytoplasm</location>
    </subcellularLocation>
</comment>
<protein>
    <recommendedName>
        <fullName evidence="6">Deoxyribose-phosphate aldolase</fullName>
        <shortName evidence="6">DERA</shortName>
        <ecNumber evidence="6">4.1.2.4</ecNumber>
    </recommendedName>
    <alternativeName>
        <fullName evidence="6">2-deoxy-D-ribose 5-phosphate aldolase</fullName>
    </alternativeName>
    <alternativeName>
        <fullName evidence="6">Phosphodeoxyriboaldolase</fullName>
        <shortName evidence="6">Deoxyriboaldolase</shortName>
    </alternativeName>
</protein>